<comment type="function">
    <text evidence="12">May play a role in hearing.</text>
</comment>
<comment type="subcellular location">
    <subcellularLocation>
        <location evidence="1">Cell membrane</location>
        <topology evidence="1">Single-pass type II membrane protein</topology>
    </subcellularLocation>
</comment>
<dbReference type="SUPFAM" id="SSF56487">
    <property type="entry name" value="SRCR-like"/>
    <property type="match status" value="1"/>
</dbReference>
<dbReference type="Pfam" id="PF15494">
    <property type="entry name" value="SRCR_2"/>
    <property type="match status" value="1"/>
</dbReference>
<dbReference type="SMART" id="SM00020">
    <property type="entry name" value="Tryp_SPc"/>
    <property type="match status" value="1"/>
</dbReference>
<evidence type="ECO:0000313" key="21">
    <source>
        <dbReference type="EMBL" id="KAJ1175419.1"/>
    </source>
</evidence>
<dbReference type="CDD" id="cd00190">
    <property type="entry name" value="Tryp_SPc"/>
    <property type="match status" value="1"/>
</dbReference>
<organism evidence="21 22">
    <name type="scientific">Pleurodeles waltl</name>
    <name type="common">Iberian ribbed newt</name>
    <dbReference type="NCBI Taxonomy" id="8319"/>
    <lineage>
        <taxon>Eukaryota</taxon>
        <taxon>Metazoa</taxon>
        <taxon>Chordata</taxon>
        <taxon>Craniata</taxon>
        <taxon>Vertebrata</taxon>
        <taxon>Euteleostomi</taxon>
        <taxon>Amphibia</taxon>
        <taxon>Batrachia</taxon>
        <taxon>Caudata</taxon>
        <taxon>Salamandroidea</taxon>
        <taxon>Salamandridae</taxon>
        <taxon>Pleurodelinae</taxon>
        <taxon>Pleurodeles</taxon>
    </lineage>
</organism>
<evidence type="ECO:0000256" key="18">
    <source>
        <dbReference type="SAM" id="Phobius"/>
    </source>
</evidence>
<feature type="domain" description="SRCR" evidence="20">
    <location>
        <begin position="113"/>
        <end position="163"/>
    </location>
</feature>
<comment type="caution">
    <text evidence="15">Lacks conserved residue(s) required for the propagation of feature annotation.</text>
</comment>
<evidence type="ECO:0000256" key="17">
    <source>
        <dbReference type="SAM" id="MobiDB-lite"/>
    </source>
</evidence>
<dbReference type="GO" id="GO:0005886">
    <property type="term" value="C:plasma membrane"/>
    <property type="evidence" value="ECO:0007669"/>
    <property type="project" value="UniProtKB-SubCell"/>
</dbReference>
<keyword evidence="5 16" id="KW-0378">Hydrolase</keyword>
<dbReference type="Gene3D" id="2.40.10.10">
    <property type="entry name" value="Trypsin-like serine proteases"/>
    <property type="match status" value="2"/>
</dbReference>
<feature type="domain" description="Peptidase S1" evidence="19">
    <location>
        <begin position="229"/>
        <end position="464"/>
    </location>
</feature>
<keyword evidence="7" id="KW-0735">Signal-anchor</keyword>
<keyword evidence="6 16" id="KW-0720">Serine protease</keyword>
<dbReference type="InterPro" id="IPR001254">
    <property type="entry name" value="Trypsin_dom"/>
</dbReference>
<reference evidence="21" key="1">
    <citation type="journal article" date="2022" name="bioRxiv">
        <title>Sequencing and chromosome-scale assembly of the giantPleurodeles waltlgenome.</title>
        <authorList>
            <person name="Brown T."/>
            <person name="Elewa A."/>
            <person name="Iarovenko S."/>
            <person name="Subramanian E."/>
            <person name="Araus A.J."/>
            <person name="Petzold A."/>
            <person name="Susuki M."/>
            <person name="Suzuki K.-i.T."/>
            <person name="Hayashi T."/>
            <person name="Toyoda A."/>
            <person name="Oliveira C."/>
            <person name="Osipova E."/>
            <person name="Leigh N.D."/>
            <person name="Simon A."/>
            <person name="Yun M.H."/>
        </authorList>
    </citation>
    <scope>NUCLEOTIDE SEQUENCE</scope>
    <source>
        <strain evidence="21">20211129_DDA</strain>
        <tissue evidence="21">Liver</tissue>
    </source>
</reference>
<dbReference type="FunFam" id="2.40.10.10:FF:000092">
    <property type="entry name" value="Transmembrane protease serine 5"/>
    <property type="match status" value="1"/>
</dbReference>
<dbReference type="InterPro" id="IPR036772">
    <property type="entry name" value="SRCR-like_dom_sf"/>
</dbReference>
<dbReference type="EMBL" id="JANPWB010000006">
    <property type="protein sequence ID" value="KAJ1175419.1"/>
    <property type="molecule type" value="Genomic_DNA"/>
</dbReference>
<evidence type="ECO:0000259" key="20">
    <source>
        <dbReference type="PROSITE" id="PS50287"/>
    </source>
</evidence>
<evidence type="ECO:0000256" key="16">
    <source>
        <dbReference type="RuleBase" id="RU363034"/>
    </source>
</evidence>
<evidence type="ECO:0000256" key="12">
    <source>
        <dbReference type="ARBA" id="ARBA00056576"/>
    </source>
</evidence>
<evidence type="ECO:0000256" key="14">
    <source>
        <dbReference type="ARBA" id="ARBA00075021"/>
    </source>
</evidence>
<dbReference type="PROSITE" id="PS00135">
    <property type="entry name" value="TRYPSIN_SER"/>
    <property type="match status" value="1"/>
</dbReference>
<evidence type="ECO:0000256" key="15">
    <source>
        <dbReference type="PROSITE-ProRule" id="PRU00196"/>
    </source>
</evidence>
<name>A0AAV7THJ0_PLEWA</name>
<dbReference type="GO" id="GO:0004252">
    <property type="term" value="F:serine-type endopeptidase activity"/>
    <property type="evidence" value="ECO:0007669"/>
    <property type="project" value="InterPro"/>
</dbReference>
<keyword evidence="3 16" id="KW-0645">Protease</keyword>
<evidence type="ECO:0000256" key="2">
    <source>
        <dbReference type="ARBA" id="ARBA00022475"/>
    </source>
</evidence>
<feature type="compositionally biased region" description="Basic and acidic residues" evidence="17">
    <location>
        <begin position="35"/>
        <end position="44"/>
    </location>
</feature>
<dbReference type="SUPFAM" id="SSF50494">
    <property type="entry name" value="Trypsin-like serine proteases"/>
    <property type="match status" value="1"/>
</dbReference>
<keyword evidence="2" id="KW-1003">Cell membrane</keyword>
<dbReference type="InterPro" id="IPR033116">
    <property type="entry name" value="TRYPSIN_SER"/>
</dbReference>
<dbReference type="InterPro" id="IPR001190">
    <property type="entry name" value="SRCR"/>
</dbReference>
<evidence type="ECO:0000256" key="6">
    <source>
        <dbReference type="ARBA" id="ARBA00022825"/>
    </source>
</evidence>
<evidence type="ECO:0000256" key="1">
    <source>
        <dbReference type="ARBA" id="ARBA00004401"/>
    </source>
</evidence>
<feature type="region of interest" description="Disordered" evidence="17">
    <location>
        <begin position="24"/>
        <end position="44"/>
    </location>
</feature>
<dbReference type="AlphaFoldDB" id="A0AAV7THJ0"/>
<evidence type="ECO:0000256" key="11">
    <source>
        <dbReference type="ARBA" id="ARBA00023180"/>
    </source>
</evidence>
<dbReference type="Pfam" id="PF00089">
    <property type="entry name" value="Trypsin"/>
    <property type="match status" value="1"/>
</dbReference>
<evidence type="ECO:0000256" key="9">
    <source>
        <dbReference type="ARBA" id="ARBA00023136"/>
    </source>
</evidence>
<evidence type="ECO:0000256" key="7">
    <source>
        <dbReference type="ARBA" id="ARBA00022968"/>
    </source>
</evidence>
<keyword evidence="9 18" id="KW-0472">Membrane</keyword>
<comment type="caution">
    <text evidence="21">The sequence shown here is derived from an EMBL/GenBank/DDBJ whole genome shotgun (WGS) entry which is preliminary data.</text>
</comment>
<feature type="transmembrane region" description="Helical" evidence="18">
    <location>
        <begin position="61"/>
        <end position="86"/>
    </location>
</feature>
<evidence type="ECO:0000256" key="10">
    <source>
        <dbReference type="ARBA" id="ARBA00023157"/>
    </source>
</evidence>
<dbReference type="InterPro" id="IPR009003">
    <property type="entry name" value="Peptidase_S1_PA"/>
</dbReference>
<accession>A0AAV7THJ0</accession>
<keyword evidence="4 18" id="KW-0812">Transmembrane</keyword>
<dbReference type="PANTHER" id="PTHR24252:SF27">
    <property type="entry name" value="TRANSMEMBRANE PROTEASE SERINE 3-LIKE"/>
    <property type="match status" value="1"/>
</dbReference>
<proteinExistence type="predicted"/>
<keyword evidence="11" id="KW-0325">Glycoprotein</keyword>
<evidence type="ECO:0000256" key="5">
    <source>
        <dbReference type="ARBA" id="ARBA00022801"/>
    </source>
</evidence>
<dbReference type="Gene3D" id="3.10.250.10">
    <property type="entry name" value="SRCR-like domain"/>
    <property type="match status" value="1"/>
</dbReference>
<evidence type="ECO:0000259" key="19">
    <source>
        <dbReference type="PROSITE" id="PS50240"/>
    </source>
</evidence>
<keyword evidence="22" id="KW-1185">Reference proteome</keyword>
<dbReference type="InterPro" id="IPR018114">
    <property type="entry name" value="TRYPSIN_HIS"/>
</dbReference>
<evidence type="ECO:0000256" key="8">
    <source>
        <dbReference type="ARBA" id="ARBA00022989"/>
    </source>
</evidence>
<dbReference type="InterPro" id="IPR001314">
    <property type="entry name" value="Peptidase_S1A"/>
</dbReference>
<dbReference type="PROSITE" id="PS50287">
    <property type="entry name" value="SRCR_2"/>
    <property type="match status" value="1"/>
</dbReference>
<dbReference type="InterPro" id="IPR043504">
    <property type="entry name" value="Peptidase_S1_PA_chymotrypsin"/>
</dbReference>
<dbReference type="GO" id="GO:0006508">
    <property type="term" value="P:proteolysis"/>
    <property type="evidence" value="ECO:0007669"/>
    <property type="project" value="UniProtKB-KW"/>
</dbReference>
<evidence type="ECO:0000256" key="3">
    <source>
        <dbReference type="ARBA" id="ARBA00022670"/>
    </source>
</evidence>
<dbReference type="PANTHER" id="PTHR24252">
    <property type="entry name" value="ACROSIN-RELATED"/>
    <property type="match status" value="1"/>
</dbReference>
<sequence>MILGPVAQFTVDVRVNAELSPAFRSNVPSSQGQDEASREHISGKQDTSRISLENCCTVKRCLAIIGAIWILAGAAVGLWFLVNYFIRPHSHQDSVPLQDAEKKMSCNDTNNELNILTSKKVSFRINTENFLLEVHVEDKRGWLPACHERWNSSLGTVICRQLGNVRVTDHKGVNLTDIKLNDSQEFVQIVPNQNTGLEHMWQIRGSCVSGRIVALKCSECGTRSKASRVIGGSDALLGRWPWQVSLYLSSKHVCGGSIVAHQWIVTAAHCVHNYRSPQVSNWLVITGIVIQSSARISEGTTVEKIFYHQSYNDRTHDYDIAMMKLSIPLNFSDTVRAVCLPRYNQEFPMGTQCWVSGWGYTRADNIHVAETLKEASVPLISTKRCNSSCMYDGEITPRMLCAGYLDGRIDACQGDSGGPLVCQDEYTWRLVGIVSWGMGCAEPNHPGVYTKVPEFLDWIYHIIENN</sequence>
<dbReference type="PROSITE" id="PS50240">
    <property type="entry name" value="TRYPSIN_DOM"/>
    <property type="match status" value="1"/>
</dbReference>
<evidence type="ECO:0000313" key="22">
    <source>
        <dbReference type="Proteomes" id="UP001066276"/>
    </source>
</evidence>
<gene>
    <name evidence="21" type="ORF">NDU88_000707</name>
</gene>
<evidence type="ECO:0000256" key="13">
    <source>
        <dbReference type="ARBA" id="ARBA00071705"/>
    </source>
</evidence>
<keyword evidence="10" id="KW-1015">Disulfide bond</keyword>
<protein>
    <recommendedName>
        <fullName evidence="13">Transmembrane protease serine 5</fullName>
    </recommendedName>
    <alternativeName>
        <fullName evidence="14">Spinesin</fullName>
    </alternativeName>
</protein>
<evidence type="ECO:0000256" key="4">
    <source>
        <dbReference type="ARBA" id="ARBA00022692"/>
    </source>
</evidence>
<dbReference type="PROSITE" id="PS00134">
    <property type="entry name" value="TRYPSIN_HIS"/>
    <property type="match status" value="1"/>
</dbReference>
<dbReference type="PRINTS" id="PR00722">
    <property type="entry name" value="CHYMOTRYPSIN"/>
</dbReference>
<keyword evidence="8 18" id="KW-1133">Transmembrane helix</keyword>
<dbReference type="Proteomes" id="UP001066276">
    <property type="component" value="Chromosome 3_2"/>
</dbReference>